<dbReference type="GO" id="GO:0000976">
    <property type="term" value="F:transcription cis-regulatory region binding"/>
    <property type="evidence" value="ECO:0007669"/>
    <property type="project" value="TreeGrafter"/>
</dbReference>
<evidence type="ECO:0000259" key="5">
    <source>
        <dbReference type="PROSITE" id="PS50931"/>
    </source>
</evidence>
<dbReference type="PROSITE" id="PS50931">
    <property type="entry name" value="HTH_LYSR"/>
    <property type="match status" value="1"/>
</dbReference>
<dbReference type="OrthoDB" id="8651113at2"/>
<evidence type="ECO:0000313" key="6">
    <source>
        <dbReference type="EMBL" id="OZI37207.1"/>
    </source>
</evidence>
<dbReference type="InterPro" id="IPR036390">
    <property type="entry name" value="WH_DNA-bd_sf"/>
</dbReference>
<evidence type="ECO:0000313" key="7">
    <source>
        <dbReference type="Proteomes" id="UP000216020"/>
    </source>
</evidence>
<organism evidence="6 7">
    <name type="scientific">Bordetella genomosp. 10</name>
    <dbReference type="NCBI Taxonomy" id="1416804"/>
    <lineage>
        <taxon>Bacteria</taxon>
        <taxon>Pseudomonadati</taxon>
        <taxon>Pseudomonadota</taxon>
        <taxon>Betaproteobacteria</taxon>
        <taxon>Burkholderiales</taxon>
        <taxon>Alcaligenaceae</taxon>
        <taxon>Bordetella</taxon>
    </lineage>
</organism>
<dbReference type="SUPFAM" id="SSF53850">
    <property type="entry name" value="Periplasmic binding protein-like II"/>
    <property type="match status" value="1"/>
</dbReference>
<comment type="similarity">
    <text evidence="1">Belongs to the LysR transcriptional regulatory family.</text>
</comment>
<keyword evidence="4" id="KW-0804">Transcription</keyword>
<dbReference type="Gene3D" id="3.40.190.10">
    <property type="entry name" value="Periplasmic binding protein-like II"/>
    <property type="match status" value="2"/>
</dbReference>
<keyword evidence="2" id="KW-0805">Transcription regulation</keyword>
<evidence type="ECO:0000256" key="2">
    <source>
        <dbReference type="ARBA" id="ARBA00023015"/>
    </source>
</evidence>
<dbReference type="CDD" id="cd05466">
    <property type="entry name" value="PBP2_LTTR_substrate"/>
    <property type="match status" value="1"/>
</dbReference>
<dbReference type="Pfam" id="PF03466">
    <property type="entry name" value="LysR_substrate"/>
    <property type="match status" value="1"/>
</dbReference>
<feature type="domain" description="HTH lysR-type" evidence="5">
    <location>
        <begin position="1"/>
        <end position="58"/>
    </location>
</feature>
<evidence type="ECO:0000256" key="1">
    <source>
        <dbReference type="ARBA" id="ARBA00009437"/>
    </source>
</evidence>
<dbReference type="InterPro" id="IPR036388">
    <property type="entry name" value="WH-like_DNA-bd_sf"/>
</dbReference>
<dbReference type="Gene3D" id="1.10.10.10">
    <property type="entry name" value="Winged helix-like DNA-binding domain superfamily/Winged helix DNA-binding domain"/>
    <property type="match status" value="1"/>
</dbReference>
<dbReference type="InterPro" id="IPR005119">
    <property type="entry name" value="LysR_subst-bd"/>
</dbReference>
<dbReference type="SUPFAM" id="SSF46785">
    <property type="entry name" value="Winged helix' DNA-binding domain"/>
    <property type="match status" value="1"/>
</dbReference>
<dbReference type="PANTHER" id="PTHR30126:SF40">
    <property type="entry name" value="HTH-TYPE TRANSCRIPTIONAL REGULATOR GLTR"/>
    <property type="match status" value="1"/>
</dbReference>
<dbReference type="PRINTS" id="PR00039">
    <property type="entry name" value="HTHLYSR"/>
</dbReference>
<dbReference type="Proteomes" id="UP000216020">
    <property type="component" value="Unassembled WGS sequence"/>
</dbReference>
<dbReference type="Pfam" id="PF00126">
    <property type="entry name" value="HTH_1"/>
    <property type="match status" value="1"/>
</dbReference>
<keyword evidence="3" id="KW-0238">DNA-binding</keyword>
<evidence type="ECO:0000256" key="4">
    <source>
        <dbReference type="ARBA" id="ARBA00023163"/>
    </source>
</evidence>
<accession>A0A261SJM9</accession>
<sequence length="307" mass="34216">MTLKQLEAFYWSAVLGSFSLAAQRLQMTQSSVSKRIEELESSLSRQLFDRSGKHALLTREGERFLPLASNMLELRDRAMTLPSGDVPLTGTLRVGVSEMMAFAWFPAFLQTFGREHPELRWAPHVGDPHELQRMVSKGELDFAVTPGPITDLELKVSVAATLEFSWVASPRLLGDIRYLSRKDLTRYVVVVKAENSRISGLMANLGGEVGYDAQHTLIGRSLTAVVGLVLSGAGIACLSQAYTKVWREQGLLVSVDCEVAAPRLAYFFIKRKDDRRHILDRVFAHFALNKEAAETRIDARNALPENV</sequence>
<comment type="caution">
    <text evidence="6">The sequence shown here is derived from an EMBL/GenBank/DDBJ whole genome shotgun (WGS) entry which is preliminary data.</text>
</comment>
<dbReference type="EMBL" id="NEVM01000001">
    <property type="protein sequence ID" value="OZI37207.1"/>
    <property type="molecule type" value="Genomic_DNA"/>
</dbReference>
<evidence type="ECO:0000256" key="3">
    <source>
        <dbReference type="ARBA" id="ARBA00023125"/>
    </source>
</evidence>
<protein>
    <recommendedName>
        <fullName evidence="5">HTH lysR-type domain-containing protein</fullName>
    </recommendedName>
</protein>
<name>A0A261SJM9_9BORD</name>
<dbReference type="PANTHER" id="PTHR30126">
    <property type="entry name" value="HTH-TYPE TRANSCRIPTIONAL REGULATOR"/>
    <property type="match status" value="1"/>
</dbReference>
<dbReference type="InterPro" id="IPR000847">
    <property type="entry name" value="LysR_HTH_N"/>
</dbReference>
<keyword evidence="7" id="KW-1185">Reference proteome</keyword>
<dbReference type="AlphaFoldDB" id="A0A261SJM9"/>
<gene>
    <name evidence="6" type="ORF">CAL29_01910</name>
</gene>
<proteinExistence type="inferred from homology"/>
<reference evidence="7" key="1">
    <citation type="submission" date="2017-05" db="EMBL/GenBank/DDBJ databases">
        <title>Complete and WGS of Bordetella genogroups.</title>
        <authorList>
            <person name="Spilker T."/>
            <person name="Lipuma J."/>
        </authorList>
    </citation>
    <scope>NUCLEOTIDE SEQUENCE [LARGE SCALE GENOMIC DNA]</scope>
    <source>
        <strain evidence="7">AU16122</strain>
    </source>
</reference>
<dbReference type="GO" id="GO:0003700">
    <property type="term" value="F:DNA-binding transcription factor activity"/>
    <property type="evidence" value="ECO:0007669"/>
    <property type="project" value="InterPro"/>
</dbReference>
<dbReference type="RefSeq" id="WP_094851314.1">
    <property type="nucleotide sequence ID" value="NZ_NEVM01000001.1"/>
</dbReference>